<feature type="compositionally biased region" description="Pro residues" evidence="1">
    <location>
        <begin position="393"/>
        <end position="402"/>
    </location>
</feature>
<evidence type="ECO:0000256" key="2">
    <source>
        <dbReference type="SAM" id="Phobius"/>
    </source>
</evidence>
<feature type="compositionally biased region" description="Basic and acidic residues" evidence="1">
    <location>
        <begin position="413"/>
        <end position="449"/>
    </location>
</feature>
<accession>A0A117DNV9</accession>
<evidence type="ECO:0000313" key="5">
    <source>
        <dbReference type="Proteomes" id="UP000056209"/>
    </source>
</evidence>
<sequence length="699" mass="71870">MKPLGPYVAARDLPGRMNSPVRTLRATDRLTGMPVLLHGLPGPLPLPDLPGHPGVLPFAECVLVAGEAFMVTELPLQARPAQDPDLTARGALAALAALHERGVVHGGLSASQLWSVDGEVRLAGSGLPWGGEARPADDLYALAVILHEMGGVPGALRPLLDAPGTLDARAALRLLRAPAPARLRAAPDTPGHTESAPAAPVTPNPALTDPTPADPTVSSPVPAAQVAEVQGAAAQATPVQASAVQVAPVQANPVQAALAPVDPDPDSPPAGDAPEARGRRGRGSRFRLPGLGAAREAAAPDEPTVPVPTAPAAPVPAPAPVRAEVVPSPAPVVPASALTPPPAAAIRPDDGATDLTADAPVQPDAPAHDGTPIVLGDGASPAPAGTGVSGTPQAPPVLPDTPQPGWTGGRLSPQERRRREHEARQEHAQRDAQAAAERRAQRLEQRRQEQGAQEPPVAPAPIQIGFDDLPEWQPDAPAPHRGVQISEVPRLPESLRRAPLPGDPAAGEDQDPAAEVPVGALPARRRAGEPIRIGWDEDDSWRVVREAPAPVRTRRPLVWRVLFWVVLAAAFVGMALLLARVVQARGAGPVTPASVPQVSGTGAASGRAAAAPEVPARPQPQTVQFTVRGVAGATARLSVEQSPKEANLAPGASLGTAPGRVTFPAPGTYRLRVVVDGFAPGSMTVTVPRSQPVTIDLDR</sequence>
<dbReference type="EMBL" id="BCMS01000001">
    <property type="protein sequence ID" value="GAQ22379.1"/>
    <property type="molecule type" value="Genomic_DNA"/>
</dbReference>
<reference evidence="5" key="1">
    <citation type="submission" date="2015-11" db="EMBL/GenBank/DDBJ databases">
        <title>Draft Genome Sequence of the Radioresistant Bacterium Deinococcus grandis, Isolated from Freshwater Fish in Japan.</title>
        <authorList>
            <person name="Satoh K."/>
            <person name="Onodera T."/>
            <person name="Omoso K."/>
            <person name="Takeda-Yano K."/>
            <person name="Katayama T."/>
            <person name="Oono Y."/>
            <person name="Narumi I."/>
        </authorList>
    </citation>
    <scope>NUCLEOTIDE SEQUENCE [LARGE SCALE GENOMIC DNA]</scope>
    <source>
        <strain evidence="5">ATCC 43672</strain>
    </source>
</reference>
<evidence type="ECO:0000256" key="1">
    <source>
        <dbReference type="SAM" id="MobiDB-lite"/>
    </source>
</evidence>
<keyword evidence="2" id="KW-0472">Membrane</keyword>
<dbReference type="AlphaFoldDB" id="A0A117DNV9"/>
<feature type="compositionally biased region" description="Low complexity" evidence="1">
    <location>
        <begin position="204"/>
        <end position="222"/>
    </location>
</feature>
<dbReference type="OrthoDB" id="74300at2"/>
<evidence type="ECO:0000259" key="3">
    <source>
        <dbReference type="Pfam" id="PF08308"/>
    </source>
</evidence>
<evidence type="ECO:0000313" key="4">
    <source>
        <dbReference type="EMBL" id="GAQ22379.1"/>
    </source>
</evidence>
<feature type="domain" description="PEGA" evidence="3">
    <location>
        <begin position="636"/>
        <end position="697"/>
    </location>
</feature>
<feature type="compositionally biased region" description="Low complexity" evidence="1">
    <location>
        <begin position="602"/>
        <end position="617"/>
    </location>
</feature>
<keyword evidence="2" id="KW-0812">Transmembrane</keyword>
<name>A0A117DNV9_9DEIO</name>
<comment type="caution">
    <text evidence="4">The sequence shown here is derived from an EMBL/GenBank/DDBJ whole genome shotgun (WGS) entry which is preliminary data.</text>
</comment>
<feature type="region of interest" description="Disordered" evidence="1">
    <location>
        <begin position="258"/>
        <end position="317"/>
    </location>
</feature>
<keyword evidence="5" id="KW-1185">Reference proteome</keyword>
<feature type="region of interest" description="Disordered" evidence="1">
    <location>
        <begin position="335"/>
        <end position="512"/>
    </location>
</feature>
<organism evidence="4 5">
    <name type="scientific">Deinococcus grandis</name>
    <dbReference type="NCBI Taxonomy" id="57498"/>
    <lineage>
        <taxon>Bacteria</taxon>
        <taxon>Thermotogati</taxon>
        <taxon>Deinococcota</taxon>
        <taxon>Deinococci</taxon>
        <taxon>Deinococcales</taxon>
        <taxon>Deinococcaceae</taxon>
        <taxon>Deinococcus</taxon>
    </lineage>
</organism>
<dbReference type="Proteomes" id="UP000056209">
    <property type="component" value="Unassembled WGS sequence"/>
</dbReference>
<feature type="compositionally biased region" description="Pro residues" evidence="1">
    <location>
        <begin position="303"/>
        <end position="317"/>
    </location>
</feature>
<dbReference type="InterPro" id="IPR013229">
    <property type="entry name" value="PEGA"/>
</dbReference>
<dbReference type="Pfam" id="PF08308">
    <property type="entry name" value="PEGA"/>
    <property type="match status" value="1"/>
</dbReference>
<dbReference type="SUPFAM" id="SSF56112">
    <property type="entry name" value="Protein kinase-like (PK-like)"/>
    <property type="match status" value="1"/>
</dbReference>
<proteinExistence type="predicted"/>
<dbReference type="RefSeq" id="WP_153013724.1">
    <property type="nucleotide sequence ID" value="NZ_BCMS01000001.1"/>
</dbReference>
<feature type="region of interest" description="Disordered" evidence="1">
    <location>
        <begin position="183"/>
        <end position="222"/>
    </location>
</feature>
<dbReference type="InterPro" id="IPR011009">
    <property type="entry name" value="Kinase-like_dom_sf"/>
</dbReference>
<feature type="region of interest" description="Disordered" evidence="1">
    <location>
        <begin position="589"/>
        <end position="617"/>
    </location>
</feature>
<keyword evidence="2" id="KW-1133">Transmembrane helix</keyword>
<protein>
    <recommendedName>
        <fullName evidence="3">PEGA domain-containing protein</fullName>
    </recommendedName>
</protein>
<gene>
    <name evidence="4" type="ORF">DEIGR_102406</name>
</gene>
<feature type="compositionally biased region" description="Low complexity" evidence="1">
    <location>
        <begin position="286"/>
        <end position="302"/>
    </location>
</feature>
<feature type="transmembrane region" description="Helical" evidence="2">
    <location>
        <begin position="557"/>
        <end position="579"/>
    </location>
</feature>